<dbReference type="Pfam" id="PF00126">
    <property type="entry name" value="HTH_1"/>
    <property type="match status" value="1"/>
</dbReference>
<reference evidence="7 8" key="1">
    <citation type="submission" date="2018-11" db="EMBL/GenBank/DDBJ databases">
        <title>Gordonia insulae sp. nov., isolated from an island soil.</title>
        <authorList>
            <person name="Kim Y.S."/>
            <person name="Kim S.B."/>
        </authorList>
    </citation>
    <scope>NUCLEOTIDE SEQUENCE [LARGE SCALE GENOMIC DNA]</scope>
    <source>
        <strain evidence="7 8">MMS17-SY073</strain>
    </source>
</reference>
<evidence type="ECO:0000256" key="2">
    <source>
        <dbReference type="ARBA" id="ARBA00023015"/>
    </source>
</evidence>
<proteinExistence type="inferred from homology"/>
<comment type="similarity">
    <text evidence="1">Belongs to the LysR transcriptional regulatory family.</text>
</comment>
<gene>
    <name evidence="7" type="primary">gltC_5</name>
    <name evidence="7" type="ORF">D7316_04103</name>
</gene>
<dbReference type="KEGG" id="gom:D7316_04103"/>
<organism evidence="7 8">
    <name type="scientific">Gordonia insulae</name>
    <dbReference type="NCBI Taxonomy" id="2420509"/>
    <lineage>
        <taxon>Bacteria</taxon>
        <taxon>Bacillati</taxon>
        <taxon>Actinomycetota</taxon>
        <taxon>Actinomycetes</taxon>
        <taxon>Mycobacteriales</taxon>
        <taxon>Gordoniaceae</taxon>
        <taxon>Gordonia</taxon>
    </lineage>
</organism>
<evidence type="ECO:0000313" key="7">
    <source>
        <dbReference type="EMBL" id="AZG47492.1"/>
    </source>
</evidence>
<accession>A0A3G8JSL8</accession>
<dbReference type="OrthoDB" id="9803735at2"/>
<dbReference type="InterPro" id="IPR036390">
    <property type="entry name" value="WH_DNA-bd_sf"/>
</dbReference>
<evidence type="ECO:0000256" key="3">
    <source>
        <dbReference type="ARBA" id="ARBA00023125"/>
    </source>
</evidence>
<keyword evidence="5" id="KW-0804">Transcription</keyword>
<name>A0A3G8JSL8_9ACTN</name>
<keyword evidence="3" id="KW-0238">DNA-binding</keyword>
<feature type="domain" description="HTH lysR-type" evidence="6">
    <location>
        <begin position="2"/>
        <end position="59"/>
    </location>
</feature>
<dbReference type="InterPro" id="IPR005119">
    <property type="entry name" value="LysR_subst-bd"/>
</dbReference>
<dbReference type="GO" id="GO:0032993">
    <property type="term" value="C:protein-DNA complex"/>
    <property type="evidence" value="ECO:0007669"/>
    <property type="project" value="TreeGrafter"/>
</dbReference>
<sequence>MIDPHRLRVFRSVVAEGSIGGAAKALGYTSSAVSQQISALQRETGLALVERDGRGVLPTEAGLMLAEESAGVFDHLARLDGIVNDLRVGRAGRLSVSYFASAGTTWIPPVVATITREFPDVRLDLRLVELAEDTPYGPDVEVYVDGAATSGMAGYDREHLVTEPYYAVVHAESSLAGLECVPLQELSTRSWVDNDIARGPCRQALIDACVATGFTPDFGVQTQDYPTAIRFVAAGVGLTVVPELALVGMPAEVCAVRIVEPTPTRSIWVRRHHRTGGSQATERILELLRSAVGIS</sequence>
<dbReference type="SUPFAM" id="SSF53850">
    <property type="entry name" value="Periplasmic binding protein-like II"/>
    <property type="match status" value="1"/>
</dbReference>
<dbReference type="InterPro" id="IPR000847">
    <property type="entry name" value="LysR_HTH_N"/>
</dbReference>
<evidence type="ECO:0000313" key="8">
    <source>
        <dbReference type="Proteomes" id="UP000271469"/>
    </source>
</evidence>
<protein>
    <submittedName>
        <fullName evidence="7">HTH-type transcriptional regulator GltC</fullName>
    </submittedName>
</protein>
<dbReference type="SUPFAM" id="SSF46785">
    <property type="entry name" value="Winged helix' DNA-binding domain"/>
    <property type="match status" value="1"/>
</dbReference>
<dbReference type="Pfam" id="PF03466">
    <property type="entry name" value="LysR_substrate"/>
    <property type="match status" value="1"/>
</dbReference>
<keyword evidence="4" id="KW-0010">Activator</keyword>
<dbReference type="PANTHER" id="PTHR30346:SF29">
    <property type="entry name" value="LYSR SUBSTRATE-BINDING"/>
    <property type="match status" value="1"/>
</dbReference>
<keyword evidence="8" id="KW-1185">Reference proteome</keyword>
<evidence type="ECO:0000256" key="1">
    <source>
        <dbReference type="ARBA" id="ARBA00009437"/>
    </source>
</evidence>
<dbReference type="EMBL" id="CP033972">
    <property type="protein sequence ID" value="AZG47492.1"/>
    <property type="molecule type" value="Genomic_DNA"/>
</dbReference>
<evidence type="ECO:0000259" key="6">
    <source>
        <dbReference type="PROSITE" id="PS50931"/>
    </source>
</evidence>
<keyword evidence="2" id="KW-0805">Transcription regulation</keyword>
<dbReference type="InterPro" id="IPR036388">
    <property type="entry name" value="WH-like_DNA-bd_sf"/>
</dbReference>
<dbReference type="Gene3D" id="1.10.10.10">
    <property type="entry name" value="Winged helix-like DNA-binding domain superfamily/Winged helix DNA-binding domain"/>
    <property type="match status" value="1"/>
</dbReference>
<dbReference type="PROSITE" id="PS50931">
    <property type="entry name" value="HTH_LYSR"/>
    <property type="match status" value="1"/>
</dbReference>
<evidence type="ECO:0000256" key="4">
    <source>
        <dbReference type="ARBA" id="ARBA00023159"/>
    </source>
</evidence>
<dbReference type="AlphaFoldDB" id="A0A3G8JSL8"/>
<dbReference type="PANTHER" id="PTHR30346">
    <property type="entry name" value="TRANSCRIPTIONAL DUAL REGULATOR HCAR-RELATED"/>
    <property type="match status" value="1"/>
</dbReference>
<dbReference type="RefSeq" id="WP_124709843.1">
    <property type="nucleotide sequence ID" value="NZ_CP033972.1"/>
</dbReference>
<dbReference type="Gene3D" id="3.40.190.10">
    <property type="entry name" value="Periplasmic binding protein-like II"/>
    <property type="match status" value="2"/>
</dbReference>
<dbReference type="Proteomes" id="UP000271469">
    <property type="component" value="Chromosome"/>
</dbReference>
<dbReference type="GO" id="GO:0003677">
    <property type="term" value="F:DNA binding"/>
    <property type="evidence" value="ECO:0007669"/>
    <property type="project" value="UniProtKB-KW"/>
</dbReference>
<dbReference type="GO" id="GO:0003700">
    <property type="term" value="F:DNA-binding transcription factor activity"/>
    <property type="evidence" value="ECO:0007669"/>
    <property type="project" value="InterPro"/>
</dbReference>
<evidence type="ECO:0000256" key="5">
    <source>
        <dbReference type="ARBA" id="ARBA00023163"/>
    </source>
</evidence>